<evidence type="ECO:0000259" key="2">
    <source>
        <dbReference type="Pfam" id="PF12172"/>
    </source>
</evidence>
<organism evidence="3 4">
    <name type="scientific">Bordetella bronchiseptica 253</name>
    <dbReference type="NCBI Taxonomy" id="568707"/>
    <lineage>
        <taxon>Bacteria</taxon>
        <taxon>Pseudomonadati</taxon>
        <taxon>Pseudomonadota</taxon>
        <taxon>Betaproteobacteria</taxon>
        <taxon>Burkholderiales</taxon>
        <taxon>Alcaligenaceae</taxon>
        <taxon>Bordetella</taxon>
    </lineage>
</organism>
<dbReference type="SUPFAM" id="SSF50249">
    <property type="entry name" value="Nucleic acid-binding proteins"/>
    <property type="match status" value="1"/>
</dbReference>
<dbReference type="InterPro" id="IPR002878">
    <property type="entry name" value="ChsH2_C"/>
</dbReference>
<evidence type="ECO:0000259" key="1">
    <source>
        <dbReference type="Pfam" id="PF01796"/>
    </source>
</evidence>
<evidence type="ECO:0000313" key="3">
    <source>
        <dbReference type="EMBL" id="CCJ52090.1"/>
    </source>
</evidence>
<dbReference type="Proteomes" id="UP000007564">
    <property type="component" value="Chromosome"/>
</dbReference>
<sequence length="138" mass="15231">MTPGFPLPKPDVLSRPFWDFAQRGVLSLQRCRHCGDVHFPAAPVCPACLSEQQEWVPASGRGTLFSWCEFHKGYWDSVASLLPYRVAVIKLNEGPLLISNLVDVADCAALRADAPVEVVFRPVSADINLPVFRLSHAC</sequence>
<reference evidence="3 4" key="1">
    <citation type="journal article" date="2012" name="BMC Genomics">
        <title>Comparative genomics of the classical Bordetella subspecies: the evolution and exchange of virulence-associated diversity amongst closely related pathogens.</title>
        <authorList>
            <person name="Park J."/>
            <person name="Zhang Y."/>
            <person name="Buboltz A.M."/>
            <person name="Zhang X."/>
            <person name="Schuster S.C."/>
            <person name="Ahuja U."/>
            <person name="Liu M."/>
            <person name="Miller J.F."/>
            <person name="Sebaihia M."/>
            <person name="Bentley S.D."/>
            <person name="Parkhill J."/>
            <person name="Harvill E.T."/>
        </authorList>
    </citation>
    <scope>NUCLEOTIDE SEQUENCE [LARGE SCALE GENOMIC DNA]</scope>
    <source>
        <strain evidence="3 4">253</strain>
    </source>
</reference>
<protein>
    <recommendedName>
        <fullName evidence="5">DUF35 domain-containing protein</fullName>
    </recommendedName>
</protein>
<feature type="domain" description="ChsH2 rubredoxin-like zinc ribbon" evidence="2">
    <location>
        <begin position="18"/>
        <end position="51"/>
    </location>
</feature>
<dbReference type="AlphaFoldDB" id="A0A0C6NZJ1"/>
<dbReference type="InterPro" id="IPR012340">
    <property type="entry name" value="NA-bd_OB-fold"/>
</dbReference>
<gene>
    <name evidence="3" type="ORF">BN112_0172</name>
</gene>
<dbReference type="Gene3D" id="6.10.30.10">
    <property type="match status" value="1"/>
</dbReference>
<dbReference type="InterPro" id="IPR022002">
    <property type="entry name" value="ChsH2_Znr"/>
</dbReference>
<dbReference type="HOGENOM" id="CLU_119412_1_2_4"/>
<dbReference type="Pfam" id="PF01796">
    <property type="entry name" value="OB_ChsH2_C"/>
    <property type="match status" value="1"/>
</dbReference>
<dbReference type="KEGG" id="bbh:BN112_0172"/>
<proteinExistence type="predicted"/>
<dbReference type="OrthoDB" id="5514845at2"/>
<dbReference type="GeneID" id="56478468"/>
<dbReference type="PANTHER" id="PTHR34075:SF5">
    <property type="entry name" value="BLR3430 PROTEIN"/>
    <property type="match status" value="1"/>
</dbReference>
<accession>A0A0C6NZJ1</accession>
<evidence type="ECO:0000313" key="4">
    <source>
        <dbReference type="Proteomes" id="UP000007564"/>
    </source>
</evidence>
<dbReference type="Pfam" id="PF12172">
    <property type="entry name" value="zf-ChsH2"/>
    <property type="match status" value="1"/>
</dbReference>
<feature type="domain" description="ChsH2 C-terminal OB-fold" evidence="1">
    <location>
        <begin position="55"/>
        <end position="121"/>
    </location>
</feature>
<dbReference type="RefSeq" id="WP_010926483.1">
    <property type="nucleotide sequence ID" value="NC_019382.1"/>
</dbReference>
<dbReference type="PANTHER" id="PTHR34075">
    <property type="entry name" value="BLR3430 PROTEIN"/>
    <property type="match status" value="1"/>
</dbReference>
<name>A0A0C6NZJ1_BORBO</name>
<dbReference type="EMBL" id="HE965806">
    <property type="protein sequence ID" value="CCJ52090.1"/>
    <property type="molecule type" value="Genomic_DNA"/>
</dbReference>
<evidence type="ECO:0008006" key="5">
    <source>
        <dbReference type="Google" id="ProtNLM"/>
    </source>
</evidence>
<dbReference type="InterPro" id="IPR052513">
    <property type="entry name" value="Thioester_dehydratase-like"/>
</dbReference>